<feature type="compositionally biased region" description="Pro residues" evidence="1">
    <location>
        <begin position="7"/>
        <end position="16"/>
    </location>
</feature>
<feature type="compositionally biased region" description="Basic and acidic residues" evidence="1">
    <location>
        <begin position="68"/>
        <end position="81"/>
    </location>
</feature>
<accession>A0A7I8L7A2</accession>
<feature type="region of interest" description="Disordered" evidence="1">
    <location>
        <begin position="1"/>
        <end position="81"/>
    </location>
</feature>
<feature type="compositionally biased region" description="Gly residues" evidence="1">
    <location>
        <begin position="35"/>
        <end position="53"/>
    </location>
</feature>
<evidence type="ECO:0000313" key="3">
    <source>
        <dbReference type="Proteomes" id="UP000663760"/>
    </source>
</evidence>
<evidence type="ECO:0000256" key="1">
    <source>
        <dbReference type="SAM" id="MobiDB-lite"/>
    </source>
</evidence>
<dbReference type="Proteomes" id="UP000663760">
    <property type="component" value="Chromosome 12"/>
</dbReference>
<dbReference type="AlphaFoldDB" id="A0A7I8L7A2"/>
<sequence length="81" mass="8283">MNFFRPFSPPGKPPVSPSSSFSKAASPAPMAGAGEAVGVGGGAGSPPEAGGGSLRNFWRPSSPLQRPHHVDGMVKTLLEKR</sequence>
<feature type="compositionally biased region" description="Low complexity" evidence="1">
    <location>
        <begin position="17"/>
        <end position="34"/>
    </location>
</feature>
<proteinExistence type="predicted"/>
<evidence type="ECO:0000313" key="2">
    <source>
        <dbReference type="EMBL" id="CAA7405750.1"/>
    </source>
</evidence>
<name>A0A7I8L7A2_SPIIN</name>
<gene>
    <name evidence="2" type="ORF">SI8410_12016428</name>
</gene>
<dbReference type="EMBL" id="LR746275">
    <property type="protein sequence ID" value="CAA7405750.1"/>
    <property type="molecule type" value="Genomic_DNA"/>
</dbReference>
<organism evidence="2 3">
    <name type="scientific">Spirodela intermedia</name>
    <name type="common">Intermediate duckweed</name>
    <dbReference type="NCBI Taxonomy" id="51605"/>
    <lineage>
        <taxon>Eukaryota</taxon>
        <taxon>Viridiplantae</taxon>
        <taxon>Streptophyta</taxon>
        <taxon>Embryophyta</taxon>
        <taxon>Tracheophyta</taxon>
        <taxon>Spermatophyta</taxon>
        <taxon>Magnoliopsida</taxon>
        <taxon>Liliopsida</taxon>
        <taxon>Araceae</taxon>
        <taxon>Lemnoideae</taxon>
        <taxon>Spirodela</taxon>
    </lineage>
</organism>
<reference evidence="2" key="1">
    <citation type="submission" date="2020-02" db="EMBL/GenBank/DDBJ databases">
        <authorList>
            <person name="Scholz U."/>
            <person name="Mascher M."/>
            <person name="Fiebig A."/>
        </authorList>
    </citation>
    <scope>NUCLEOTIDE SEQUENCE</scope>
</reference>
<protein>
    <submittedName>
        <fullName evidence="2">Uncharacterized protein</fullName>
    </submittedName>
</protein>
<keyword evidence="3" id="KW-1185">Reference proteome</keyword>